<sequence>MEIETDETGDPTLDNGNHHENEAAIINAPKVEGKRSGDVVFSREAPLERLLECNGDGVLKMEVGTKVQKFTEWALKCKCIHSHCQENKDEVGCYAATDIQLQLPAFRTIVNLAGNNHTGKDFTETIDEECFHYALFFSSNDHGWASGISATSIQRFLLN</sequence>
<dbReference type="AlphaFoldDB" id="A0AAD1YTD9"/>
<accession>A0AAD1YTD9</accession>
<dbReference type="PANTHER" id="PTHR36024:SF1">
    <property type="entry name" value="OS11G0246900 PROTEIN"/>
    <property type="match status" value="1"/>
</dbReference>
<dbReference type="PANTHER" id="PTHR36024">
    <property type="entry name" value="ANKYRIN REPEAT PROTEIN SKIP35"/>
    <property type="match status" value="1"/>
</dbReference>
<reference evidence="1" key="1">
    <citation type="submission" date="2023-05" db="EMBL/GenBank/DDBJ databases">
        <authorList>
            <person name="Huff M."/>
        </authorList>
    </citation>
    <scope>NUCLEOTIDE SEQUENCE</scope>
</reference>
<gene>
    <name evidence="1" type="ORF">FPE_LOCUS4332</name>
</gene>
<dbReference type="Proteomes" id="UP000834106">
    <property type="component" value="Chromosome 2"/>
</dbReference>
<name>A0AAD1YTD9_9LAMI</name>
<dbReference type="InterPro" id="IPR044956">
    <property type="entry name" value="SKIP35"/>
</dbReference>
<evidence type="ECO:0000313" key="1">
    <source>
        <dbReference type="EMBL" id="CAI9756902.1"/>
    </source>
</evidence>
<evidence type="ECO:0000313" key="2">
    <source>
        <dbReference type="Proteomes" id="UP000834106"/>
    </source>
</evidence>
<dbReference type="EMBL" id="OU503037">
    <property type="protein sequence ID" value="CAI9756902.1"/>
    <property type="molecule type" value="Genomic_DNA"/>
</dbReference>
<keyword evidence="2" id="KW-1185">Reference proteome</keyword>
<protein>
    <submittedName>
        <fullName evidence="1">Uncharacterized protein</fullName>
    </submittedName>
</protein>
<organism evidence="1 2">
    <name type="scientific">Fraxinus pennsylvanica</name>
    <dbReference type="NCBI Taxonomy" id="56036"/>
    <lineage>
        <taxon>Eukaryota</taxon>
        <taxon>Viridiplantae</taxon>
        <taxon>Streptophyta</taxon>
        <taxon>Embryophyta</taxon>
        <taxon>Tracheophyta</taxon>
        <taxon>Spermatophyta</taxon>
        <taxon>Magnoliopsida</taxon>
        <taxon>eudicotyledons</taxon>
        <taxon>Gunneridae</taxon>
        <taxon>Pentapetalae</taxon>
        <taxon>asterids</taxon>
        <taxon>lamiids</taxon>
        <taxon>Lamiales</taxon>
        <taxon>Oleaceae</taxon>
        <taxon>Oleeae</taxon>
        <taxon>Fraxinus</taxon>
    </lineage>
</organism>
<proteinExistence type="predicted"/>